<keyword evidence="5" id="KW-0282">Flagellum</keyword>
<comment type="subunit">
    <text evidence="4">Interacts with translational regulator CsrA and flagellin(s).</text>
</comment>
<dbReference type="GO" id="GO:0006417">
    <property type="term" value="P:regulation of translation"/>
    <property type="evidence" value="ECO:0007669"/>
    <property type="project" value="UniProtKB-KW"/>
</dbReference>
<protein>
    <recommendedName>
        <fullName evidence="4">Flagellar assembly factor FliW</fullName>
    </recommendedName>
</protein>
<evidence type="ECO:0000313" key="5">
    <source>
        <dbReference type="EMBL" id="NEV62447.1"/>
    </source>
</evidence>
<dbReference type="Pfam" id="PF02623">
    <property type="entry name" value="FliW"/>
    <property type="match status" value="1"/>
</dbReference>
<keyword evidence="1 4" id="KW-0963">Cytoplasm</keyword>
<dbReference type="InterPro" id="IPR003775">
    <property type="entry name" value="Flagellar_assembly_factor_FliW"/>
</dbReference>
<dbReference type="RefSeq" id="WP_164452917.1">
    <property type="nucleotide sequence ID" value="NZ_JAAIJQ010000028.1"/>
</dbReference>
<keyword evidence="5" id="KW-0969">Cilium</keyword>
<reference evidence="5 6" key="1">
    <citation type="submission" date="2020-02" db="EMBL/GenBank/DDBJ databases">
        <title>Genome sequences of Thiorhodococcus mannitoliphagus and Thiorhodococcus minor, purple sulfur photosynthetic bacteria in the gammaproteobacterial family, Chromatiaceae.</title>
        <authorList>
            <person name="Aviles F.A."/>
            <person name="Meyer T.E."/>
            <person name="Kyndt J.A."/>
        </authorList>
    </citation>
    <scope>NUCLEOTIDE SEQUENCE [LARGE SCALE GENOMIC DNA]</scope>
    <source>
        <strain evidence="5 6">DSM 11518</strain>
    </source>
</reference>
<comment type="similarity">
    <text evidence="4">Belongs to the FliW family.</text>
</comment>
<dbReference type="Gene3D" id="2.30.290.10">
    <property type="entry name" value="BH3618-like"/>
    <property type="match status" value="1"/>
</dbReference>
<comment type="subcellular location">
    <subcellularLocation>
        <location evidence="4">Cytoplasm</location>
    </subcellularLocation>
</comment>
<name>A0A6M0K1F9_9GAMM</name>
<organism evidence="5 6">
    <name type="scientific">Thiorhodococcus minor</name>
    <dbReference type="NCBI Taxonomy" id="57489"/>
    <lineage>
        <taxon>Bacteria</taxon>
        <taxon>Pseudomonadati</taxon>
        <taxon>Pseudomonadota</taxon>
        <taxon>Gammaproteobacteria</taxon>
        <taxon>Chromatiales</taxon>
        <taxon>Chromatiaceae</taxon>
        <taxon>Thiorhodococcus</taxon>
    </lineage>
</organism>
<comment type="caution">
    <text evidence="5">The sequence shown here is derived from an EMBL/GenBank/DDBJ whole genome shotgun (WGS) entry which is preliminary data.</text>
</comment>
<keyword evidence="3 4" id="KW-0810">Translation regulation</keyword>
<accession>A0A6M0K1F9</accession>
<gene>
    <name evidence="4" type="primary">fliW</name>
    <name evidence="5" type="ORF">G3446_11190</name>
</gene>
<evidence type="ECO:0000313" key="6">
    <source>
        <dbReference type="Proteomes" id="UP000483379"/>
    </source>
</evidence>
<evidence type="ECO:0000256" key="2">
    <source>
        <dbReference type="ARBA" id="ARBA00022795"/>
    </source>
</evidence>
<dbReference type="GO" id="GO:0005737">
    <property type="term" value="C:cytoplasm"/>
    <property type="evidence" value="ECO:0007669"/>
    <property type="project" value="UniProtKB-SubCell"/>
</dbReference>
<dbReference type="InterPro" id="IPR024046">
    <property type="entry name" value="Flagellar_assmbl_FliW_dom_sf"/>
</dbReference>
<dbReference type="EMBL" id="JAAIJQ010000028">
    <property type="protein sequence ID" value="NEV62447.1"/>
    <property type="molecule type" value="Genomic_DNA"/>
</dbReference>
<keyword evidence="4" id="KW-0143">Chaperone</keyword>
<evidence type="ECO:0000256" key="3">
    <source>
        <dbReference type="ARBA" id="ARBA00022845"/>
    </source>
</evidence>
<keyword evidence="5" id="KW-0966">Cell projection</keyword>
<dbReference type="PANTHER" id="PTHR39190">
    <property type="entry name" value="FLAGELLAR ASSEMBLY FACTOR FLIW"/>
    <property type="match status" value="1"/>
</dbReference>
<comment type="function">
    <text evidence="4">Acts as an anti-CsrA protein, binds CsrA and prevents it from repressing translation of its target genes, one of which is flagellin. Binds to flagellin and participates in the assembly of the flagellum.</text>
</comment>
<dbReference type="HAMAP" id="MF_01185">
    <property type="entry name" value="FliW"/>
    <property type="match status" value="1"/>
</dbReference>
<evidence type="ECO:0000256" key="1">
    <source>
        <dbReference type="ARBA" id="ARBA00022490"/>
    </source>
</evidence>
<dbReference type="SUPFAM" id="SSF141457">
    <property type="entry name" value="BH3618-like"/>
    <property type="match status" value="1"/>
</dbReference>
<keyword evidence="2 4" id="KW-1005">Bacterial flagellum biogenesis</keyword>
<dbReference type="AlphaFoldDB" id="A0A6M0K1F9"/>
<sequence length="142" mass="16402">MTEKNNLLSDSDPLKEVVFPRGIPGFEDLNRYRVLYSDTESGRVYWMESCEDREIRFTLVDPRFYSLNYVLELTDEEETLLQAETPEEIVVLLMLWKDEEPDQEGKPSLHANIAAPILINVEKRIGMQKPIPSPKLAMSISN</sequence>
<dbReference type="Proteomes" id="UP000483379">
    <property type="component" value="Unassembled WGS sequence"/>
</dbReference>
<dbReference type="PANTHER" id="PTHR39190:SF1">
    <property type="entry name" value="FLAGELLAR ASSEMBLY FACTOR FLIW"/>
    <property type="match status" value="1"/>
</dbReference>
<dbReference type="GO" id="GO:0044780">
    <property type="term" value="P:bacterial-type flagellum assembly"/>
    <property type="evidence" value="ECO:0007669"/>
    <property type="project" value="UniProtKB-UniRule"/>
</dbReference>
<evidence type="ECO:0000256" key="4">
    <source>
        <dbReference type="HAMAP-Rule" id="MF_01185"/>
    </source>
</evidence>
<keyword evidence="6" id="KW-1185">Reference proteome</keyword>
<proteinExistence type="inferred from homology"/>